<dbReference type="InterPro" id="IPR036412">
    <property type="entry name" value="HAD-like_sf"/>
</dbReference>
<dbReference type="SFLD" id="SFLDG01129">
    <property type="entry name" value="C1.5:_HAD__Beta-PGM__Phosphata"/>
    <property type="match status" value="1"/>
</dbReference>
<protein>
    <submittedName>
        <fullName evidence="1">HAD family hydrolase</fullName>
    </submittedName>
</protein>
<dbReference type="EMBL" id="DWWV01000041">
    <property type="protein sequence ID" value="HJC09839.1"/>
    <property type="molecule type" value="Genomic_DNA"/>
</dbReference>
<name>A0A9D2SJS7_9FIRM</name>
<reference evidence="1" key="1">
    <citation type="journal article" date="2021" name="PeerJ">
        <title>Extensive microbial diversity within the chicken gut microbiome revealed by metagenomics and culture.</title>
        <authorList>
            <person name="Gilroy R."/>
            <person name="Ravi A."/>
            <person name="Getino M."/>
            <person name="Pursley I."/>
            <person name="Horton D.L."/>
            <person name="Alikhan N.F."/>
            <person name="Baker D."/>
            <person name="Gharbi K."/>
            <person name="Hall N."/>
            <person name="Watson M."/>
            <person name="Adriaenssens E.M."/>
            <person name="Foster-Nyarko E."/>
            <person name="Jarju S."/>
            <person name="Secka A."/>
            <person name="Antonio M."/>
            <person name="Oren A."/>
            <person name="Chaudhuri R.R."/>
            <person name="La Ragione R."/>
            <person name="Hildebrand F."/>
            <person name="Pallen M.J."/>
        </authorList>
    </citation>
    <scope>NUCLEOTIDE SEQUENCE</scope>
    <source>
        <strain evidence="1">ChiSxjej6B18-287</strain>
    </source>
</reference>
<dbReference type="PRINTS" id="PR00413">
    <property type="entry name" value="HADHALOGNASE"/>
</dbReference>
<dbReference type="Gene3D" id="3.40.50.1000">
    <property type="entry name" value="HAD superfamily/HAD-like"/>
    <property type="match status" value="1"/>
</dbReference>
<sequence length="217" mass="24795">MLKAVIFDFDGVIVDTETQWYEIYRNWLRTEYQYELDIKDYLVCVGANNQKLFEFLRTVIGPEVNGEEFERSATEEFIRRSNALPPMKGVVELIKKAKEHGLKLGIATSATKKKPVFHLKRLGLLEYFDAFSTADICRNIKPAPDLFLKAAELLGAAPAECLAVEDSGNGLISANRAGMRCLLVPNNITRYCEFEPCYRRVESLEEVELEEIEKDFQ</sequence>
<evidence type="ECO:0000313" key="1">
    <source>
        <dbReference type="EMBL" id="HJC09839.1"/>
    </source>
</evidence>
<dbReference type="Pfam" id="PF13419">
    <property type="entry name" value="HAD_2"/>
    <property type="match status" value="1"/>
</dbReference>
<reference evidence="1" key="2">
    <citation type="submission" date="2021-04" db="EMBL/GenBank/DDBJ databases">
        <authorList>
            <person name="Gilroy R."/>
        </authorList>
    </citation>
    <scope>NUCLEOTIDE SEQUENCE</scope>
    <source>
        <strain evidence="1">ChiSxjej6B18-287</strain>
    </source>
</reference>
<gene>
    <name evidence="1" type="ORF">H9935_03375</name>
</gene>
<dbReference type="PANTHER" id="PTHR18901">
    <property type="entry name" value="2-DEOXYGLUCOSE-6-PHOSPHATE PHOSPHATASE 2"/>
    <property type="match status" value="1"/>
</dbReference>
<dbReference type="PANTHER" id="PTHR18901:SF38">
    <property type="entry name" value="PSEUDOURIDINE-5'-PHOSPHATASE"/>
    <property type="match status" value="1"/>
</dbReference>
<dbReference type="AlphaFoldDB" id="A0A9D2SJS7"/>
<dbReference type="InterPro" id="IPR023214">
    <property type="entry name" value="HAD_sf"/>
</dbReference>
<evidence type="ECO:0000313" key="2">
    <source>
        <dbReference type="Proteomes" id="UP000823893"/>
    </source>
</evidence>
<keyword evidence="1" id="KW-0378">Hydrolase</keyword>
<dbReference type="GO" id="GO:0016787">
    <property type="term" value="F:hydrolase activity"/>
    <property type="evidence" value="ECO:0007669"/>
    <property type="project" value="UniProtKB-KW"/>
</dbReference>
<dbReference type="InterPro" id="IPR041492">
    <property type="entry name" value="HAD_2"/>
</dbReference>
<accession>A0A9D2SJS7</accession>
<organism evidence="1 2">
    <name type="scientific">Candidatus Blautia merdigallinarum</name>
    <dbReference type="NCBI Taxonomy" id="2838495"/>
    <lineage>
        <taxon>Bacteria</taxon>
        <taxon>Bacillati</taxon>
        <taxon>Bacillota</taxon>
        <taxon>Clostridia</taxon>
        <taxon>Lachnospirales</taxon>
        <taxon>Lachnospiraceae</taxon>
        <taxon>Blautia</taxon>
    </lineage>
</organism>
<dbReference type="InterPro" id="IPR006439">
    <property type="entry name" value="HAD-SF_hydro_IA"/>
</dbReference>
<dbReference type="SFLD" id="SFLDS00003">
    <property type="entry name" value="Haloacid_Dehalogenase"/>
    <property type="match status" value="1"/>
</dbReference>
<proteinExistence type="predicted"/>
<dbReference type="NCBIfam" id="TIGR01509">
    <property type="entry name" value="HAD-SF-IA-v3"/>
    <property type="match status" value="1"/>
</dbReference>
<dbReference type="SUPFAM" id="SSF56784">
    <property type="entry name" value="HAD-like"/>
    <property type="match status" value="1"/>
</dbReference>
<comment type="caution">
    <text evidence="1">The sequence shown here is derived from an EMBL/GenBank/DDBJ whole genome shotgun (WGS) entry which is preliminary data.</text>
</comment>
<dbReference type="Gene3D" id="1.10.150.240">
    <property type="entry name" value="Putative phosphatase, domain 2"/>
    <property type="match status" value="1"/>
</dbReference>
<dbReference type="CDD" id="cd16423">
    <property type="entry name" value="HAD_BPGM-like"/>
    <property type="match status" value="1"/>
</dbReference>
<dbReference type="Proteomes" id="UP000823893">
    <property type="component" value="Unassembled WGS sequence"/>
</dbReference>
<dbReference type="InterPro" id="IPR023198">
    <property type="entry name" value="PGP-like_dom2"/>
</dbReference>